<sequence length="64" mass="7282">MRKVTQIVICAAAVLLITLAMINGETWKDKIVISLAVFIFTGFSLVWNTFIINFMEKFNGKRSK</sequence>
<evidence type="ECO:0000313" key="3">
    <source>
        <dbReference type="Proteomes" id="UP000190696"/>
    </source>
</evidence>
<keyword evidence="1" id="KW-1133">Transmembrane helix</keyword>
<accession>A0A1X6QKF5</accession>
<evidence type="ECO:0000313" key="2">
    <source>
        <dbReference type="EMBL" id="OOR04585.1"/>
    </source>
</evidence>
<dbReference type="RefSeq" id="WP_001233480.1">
    <property type="nucleotide sequence ID" value="NZ_CP036102.1"/>
</dbReference>
<evidence type="ECO:0008006" key="4">
    <source>
        <dbReference type="Google" id="ProtNLM"/>
    </source>
</evidence>
<accession>A0A1S9T3M5</accession>
<comment type="caution">
    <text evidence="2">The sequence shown here is derived from an EMBL/GenBank/DDBJ whole genome shotgun (WGS) entry which is preliminary data.</text>
</comment>
<name>A0A1S9T3M5_BACMY</name>
<gene>
    <name evidence="2" type="ORF">BW900_21440</name>
</gene>
<evidence type="ECO:0000256" key="1">
    <source>
        <dbReference type="SAM" id="Phobius"/>
    </source>
</evidence>
<dbReference type="EMBL" id="MUAI01000023">
    <property type="protein sequence ID" value="OOR04585.1"/>
    <property type="molecule type" value="Genomic_DNA"/>
</dbReference>
<dbReference type="AlphaFoldDB" id="A0A1S9T3M5"/>
<reference evidence="2 3" key="1">
    <citation type="submission" date="2017-01" db="EMBL/GenBank/DDBJ databases">
        <title>Bacillus cereus isolates.</title>
        <authorList>
            <person name="Beno S.M."/>
        </authorList>
    </citation>
    <scope>NUCLEOTIDE SEQUENCE [LARGE SCALE GENOMIC DNA]</scope>
    <source>
        <strain evidence="2 3">FSL W7-1108</strain>
    </source>
</reference>
<feature type="transmembrane region" description="Helical" evidence="1">
    <location>
        <begin position="34"/>
        <end position="55"/>
    </location>
</feature>
<protein>
    <recommendedName>
        <fullName evidence="4">Group-specific protein</fullName>
    </recommendedName>
</protein>
<organism evidence="2 3">
    <name type="scientific">Bacillus mycoides</name>
    <dbReference type="NCBI Taxonomy" id="1405"/>
    <lineage>
        <taxon>Bacteria</taxon>
        <taxon>Bacillati</taxon>
        <taxon>Bacillota</taxon>
        <taxon>Bacilli</taxon>
        <taxon>Bacillales</taxon>
        <taxon>Bacillaceae</taxon>
        <taxon>Bacillus</taxon>
        <taxon>Bacillus cereus group</taxon>
    </lineage>
</organism>
<keyword evidence="1" id="KW-0812">Transmembrane</keyword>
<dbReference type="Proteomes" id="UP000190696">
    <property type="component" value="Unassembled WGS sequence"/>
</dbReference>
<proteinExistence type="predicted"/>
<keyword evidence="1" id="KW-0472">Membrane</keyword>
<dbReference type="GeneID" id="92882343"/>